<name>A0A7L5A200_9BACT</name>
<organism evidence="1 2">
    <name type="scientific">Hymenobacter busanensis</name>
    <dbReference type="NCBI Taxonomy" id="2607656"/>
    <lineage>
        <taxon>Bacteria</taxon>
        <taxon>Pseudomonadati</taxon>
        <taxon>Bacteroidota</taxon>
        <taxon>Cytophagia</taxon>
        <taxon>Cytophagales</taxon>
        <taxon>Hymenobacteraceae</taxon>
        <taxon>Hymenobacter</taxon>
    </lineage>
</organism>
<comment type="caution">
    <text evidence="1">The sequence shown here is derived from an EMBL/GenBank/DDBJ whole genome shotgun (WGS) entry which is preliminary data.</text>
</comment>
<proteinExistence type="predicted"/>
<dbReference type="Pfam" id="PF12412">
    <property type="entry name" value="DUF3667"/>
    <property type="match status" value="1"/>
</dbReference>
<accession>A0A7L5A200</accession>
<dbReference type="InterPro" id="IPR022134">
    <property type="entry name" value="DUF3667"/>
</dbReference>
<evidence type="ECO:0000313" key="2">
    <source>
        <dbReference type="Proteomes" id="UP000326380"/>
    </source>
</evidence>
<sequence length="272" mass="30372">METLAPASSPISVPATAHAAVHSAPHACLNCGHPLSSRFCPDCGQPANTHRITTAHLLHDIPHSVWHVDRGLPYTIREMLLRPGRTVRRYLAGERVDFFRPFALVLLLAGILSFLILASHIQLVDELTPSTDPHRAKMVEANRFVFKYFAWFTVAMVPGYALFSWALLRRLRYNFAEHVVANALVMGAIIFIQMLCVPLLVWASGTPYFKPVYYAESFTMPLFQLWAFGNLAVGGYHLGGALWRSFVIAFVGLIINSLLITWVSEAAVSFKH</sequence>
<gene>
    <name evidence="1" type="ORF">F0P96_17715</name>
</gene>
<reference evidence="1 2" key="1">
    <citation type="submission" date="2019-09" db="EMBL/GenBank/DDBJ databases">
        <title>Genome sequence of Hymenobacter sp. M3.</title>
        <authorList>
            <person name="Srinivasan S."/>
        </authorList>
    </citation>
    <scope>NUCLEOTIDE SEQUENCE [LARGE SCALE GENOMIC DNA]</scope>
    <source>
        <strain evidence="1 2">M3</strain>
    </source>
</reference>
<keyword evidence="2" id="KW-1185">Reference proteome</keyword>
<dbReference type="AlphaFoldDB" id="A0A7L5A200"/>
<dbReference type="RefSeq" id="WP_151080259.1">
    <property type="nucleotide sequence ID" value="NZ_CP047647.1"/>
</dbReference>
<evidence type="ECO:0000313" key="1">
    <source>
        <dbReference type="EMBL" id="KAA9327077.1"/>
    </source>
</evidence>
<protein>
    <submittedName>
        <fullName evidence="1">DUF3667 domain-containing protein</fullName>
    </submittedName>
</protein>
<dbReference type="EMBL" id="VTWU01000007">
    <property type="protein sequence ID" value="KAA9327077.1"/>
    <property type="molecule type" value="Genomic_DNA"/>
</dbReference>
<dbReference type="Proteomes" id="UP000326380">
    <property type="component" value="Unassembled WGS sequence"/>
</dbReference>